<dbReference type="InterPro" id="IPR047650">
    <property type="entry name" value="Transpos_IS110"/>
</dbReference>
<dbReference type="GO" id="GO:0003677">
    <property type="term" value="F:DNA binding"/>
    <property type="evidence" value="ECO:0007669"/>
    <property type="project" value="InterPro"/>
</dbReference>
<dbReference type="PANTHER" id="PTHR33055">
    <property type="entry name" value="TRANSPOSASE FOR INSERTION SEQUENCE ELEMENT IS1111A"/>
    <property type="match status" value="1"/>
</dbReference>
<dbReference type="Pfam" id="PF01548">
    <property type="entry name" value="DEDD_Tnp_IS110"/>
    <property type="match status" value="1"/>
</dbReference>
<gene>
    <name evidence="3" type="ORF">BRAD3257_7598</name>
</gene>
<dbReference type="AlphaFoldDB" id="A0A2U3QA57"/>
<feature type="domain" description="Transposase IS116/IS110/IS902 C-terminal" evidence="2">
    <location>
        <begin position="226"/>
        <end position="298"/>
    </location>
</feature>
<evidence type="ECO:0000313" key="3">
    <source>
        <dbReference type="EMBL" id="SPP98288.1"/>
    </source>
</evidence>
<sequence length="372" mass="41679">MDHHTDAFVGIDTSKSRNAIAIADGGRGGEVRYLGEFSATEAATRKLVAKLAAKCCHLTFCYEAGPTGYGLYRLLKSLGHDCLVVAPSLVPKKAGDRVKTNRRDAVSLAKLLRAGELTAVWVPDERHEAMRDLSRARQAVKKDLQGKRQQISSLMLRLGRIYPGKTTWGPAHMRWLMSQKLEHREQRIAFEELLEGIRQESERMERLEDAIREVVPEWSLAEVVAALQAMRGIDLIAAVGVLAEIGDLSRFQNPRELMGYLGLVPTENSTGDKVKRGGITKAGNGRARRILVEAAWSYRYPPRVSRDKQPKVEAAPRGAREIAWKAQTRLCGRFRLLERKGKRRTVIVTAIARELSAFIWAINRELMPPRQA</sequence>
<dbReference type="GO" id="GO:0004803">
    <property type="term" value="F:transposase activity"/>
    <property type="evidence" value="ECO:0007669"/>
    <property type="project" value="InterPro"/>
</dbReference>
<proteinExistence type="predicted"/>
<dbReference type="NCBIfam" id="NF033542">
    <property type="entry name" value="transpos_IS110"/>
    <property type="match status" value="1"/>
</dbReference>
<accession>A0A2U3QA57</accession>
<dbReference type="InterPro" id="IPR002525">
    <property type="entry name" value="Transp_IS110-like_N"/>
</dbReference>
<evidence type="ECO:0000313" key="4">
    <source>
        <dbReference type="Proteomes" id="UP000246085"/>
    </source>
</evidence>
<dbReference type="EMBL" id="LS398110">
    <property type="protein sequence ID" value="SPP98288.1"/>
    <property type="molecule type" value="Genomic_DNA"/>
</dbReference>
<dbReference type="InterPro" id="IPR003346">
    <property type="entry name" value="Transposase_20"/>
</dbReference>
<dbReference type="Pfam" id="PF02371">
    <property type="entry name" value="Transposase_20"/>
    <property type="match status" value="1"/>
</dbReference>
<dbReference type="RefSeq" id="WP_122405368.1">
    <property type="nucleotide sequence ID" value="NZ_LS398110.1"/>
</dbReference>
<name>A0A2U3QA57_9BRAD</name>
<reference evidence="3 4" key="1">
    <citation type="submission" date="2018-03" db="EMBL/GenBank/DDBJ databases">
        <authorList>
            <person name="Gully D."/>
        </authorList>
    </citation>
    <scope>NUCLEOTIDE SEQUENCE [LARGE SCALE GENOMIC DNA]</scope>
    <source>
        <strain evidence="3">ORS3257</strain>
    </source>
</reference>
<protein>
    <submittedName>
        <fullName evidence="3">Transposase</fullName>
    </submittedName>
</protein>
<dbReference type="GO" id="GO:0006313">
    <property type="term" value="P:DNA transposition"/>
    <property type="evidence" value="ECO:0007669"/>
    <property type="project" value="InterPro"/>
</dbReference>
<evidence type="ECO:0000259" key="1">
    <source>
        <dbReference type="Pfam" id="PF01548"/>
    </source>
</evidence>
<evidence type="ECO:0000259" key="2">
    <source>
        <dbReference type="Pfam" id="PF02371"/>
    </source>
</evidence>
<feature type="domain" description="Transposase IS110-like N-terminal" evidence="1">
    <location>
        <begin position="9"/>
        <end position="156"/>
    </location>
</feature>
<organism evidence="3 4">
    <name type="scientific">Bradyrhizobium vignae</name>
    <dbReference type="NCBI Taxonomy" id="1549949"/>
    <lineage>
        <taxon>Bacteria</taxon>
        <taxon>Pseudomonadati</taxon>
        <taxon>Pseudomonadota</taxon>
        <taxon>Alphaproteobacteria</taxon>
        <taxon>Hyphomicrobiales</taxon>
        <taxon>Nitrobacteraceae</taxon>
        <taxon>Bradyrhizobium</taxon>
    </lineage>
</organism>
<dbReference type="KEGG" id="bvz:BRAD3257_7598"/>
<dbReference type="PANTHER" id="PTHR33055:SF3">
    <property type="entry name" value="PUTATIVE TRANSPOSASE FOR IS117-RELATED"/>
    <property type="match status" value="1"/>
</dbReference>
<dbReference type="Proteomes" id="UP000246085">
    <property type="component" value="Chromosome BRAD3257"/>
</dbReference>